<evidence type="ECO:0000256" key="3">
    <source>
        <dbReference type="ARBA" id="ARBA00023136"/>
    </source>
</evidence>
<evidence type="ECO:0000256" key="1">
    <source>
        <dbReference type="ARBA" id="ARBA00022692"/>
    </source>
</evidence>
<keyword evidence="1 4" id="KW-0812">Transmembrane</keyword>
<protein>
    <recommendedName>
        <fullName evidence="6">ABC transmembrane type-1 domain-containing protein</fullName>
    </recommendedName>
</protein>
<feature type="transmembrane region" description="Helical" evidence="4">
    <location>
        <begin position="12"/>
        <end position="37"/>
    </location>
</feature>
<dbReference type="GO" id="GO:0005524">
    <property type="term" value="F:ATP binding"/>
    <property type="evidence" value="ECO:0007669"/>
    <property type="project" value="InterPro"/>
</dbReference>
<reference evidence="5" key="1">
    <citation type="submission" date="2018-05" db="EMBL/GenBank/DDBJ databases">
        <authorList>
            <person name="Lanie J.A."/>
            <person name="Ng W.-L."/>
            <person name="Kazmierczak K.M."/>
            <person name="Andrzejewski T.M."/>
            <person name="Davidsen T.M."/>
            <person name="Wayne K.J."/>
            <person name="Tettelin H."/>
            <person name="Glass J.I."/>
            <person name="Rusch D."/>
            <person name="Podicherti R."/>
            <person name="Tsui H.-C.T."/>
            <person name="Winkler M.E."/>
        </authorList>
    </citation>
    <scope>NUCLEOTIDE SEQUENCE</scope>
</reference>
<sequence>MSEIIKRLLLHPFVFTQLIIVSFFVNILALASPIFVMQVLQRYIAYGVNSTLITLVYGVVIAIIFEFFFRNLRHRISRGLDIENHKIKQLVLYKIQSSKSIFGELYKRPKYQNIDRLLQSIENIFSANTLIIILDLPFILVFLIVIFLIHS</sequence>
<gene>
    <name evidence="5" type="ORF">METZ01_LOCUS502510</name>
</gene>
<dbReference type="SUPFAM" id="SSF90123">
    <property type="entry name" value="ABC transporter transmembrane region"/>
    <property type="match status" value="1"/>
</dbReference>
<dbReference type="EMBL" id="UINC01221352">
    <property type="protein sequence ID" value="SVE49656.1"/>
    <property type="molecule type" value="Genomic_DNA"/>
</dbReference>
<proteinExistence type="predicted"/>
<accession>A0A383DYN3</accession>
<keyword evidence="2 4" id="KW-1133">Transmembrane helix</keyword>
<dbReference type="GO" id="GO:0016020">
    <property type="term" value="C:membrane"/>
    <property type="evidence" value="ECO:0007669"/>
    <property type="project" value="InterPro"/>
</dbReference>
<dbReference type="InterPro" id="IPR036640">
    <property type="entry name" value="ABC1_TM_sf"/>
</dbReference>
<organism evidence="5">
    <name type="scientific">marine metagenome</name>
    <dbReference type="NCBI Taxonomy" id="408172"/>
    <lineage>
        <taxon>unclassified sequences</taxon>
        <taxon>metagenomes</taxon>
        <taxon>ecological metagenomes</taxon>
    </lineage>
</organism>
<feature type="transmembrane region" description="Helical" evidence="4">
    <location>
        <begin position="43"/>
        <end position="69"/>
    </location>
</feature>
<evidence type="ECO:0000256" key="4">
    <source>
        <dbReference type="SAM" id="Phobius"/>
    </source>
</evidence>
<evidence type="ECO:0008006" key="6">
    <source>
        <dbReference type="Google" id="ProtNLM"/>
    </source>
</evidence>
<name>A0A383DYN3_9ZZZZ</name>
<feature type="transmembrane region" description="Helical" evidence="4">
    <location>
        <begin position="125"/>
        <end position="149"/>
    </location>
</feature>
<keyword evidence="3 4" id="KW-0472">Membrane</keyword>
<dbReference type="AlphaFoldDB" id="A0A383DYN3"/>
<evidence type="ECO:0000313" key="5">
    <source>
        <dbReference type="EMBL" id="SVE49656.1"/>
    </source>
</evidence>
<feature type="non-terminal residue" evidence="5">
    <location>
        <position position="151"/>
    </location>
</feature>
<evidence type="ECO:0000256" key="2">
    <source>
        <dbReference type="ARBA" id="ARBA00022989"/>
    </source>
</evidence>